<dbReference type="EMBL" id="VLKY01000004">
    <property type="protein sequence ID" value="TWI55729.1"/>
    <property type="molecule type" value="Genomic_DNA"/>
</dbReference>
<keyword evidence="2" id="KW-1185">Reference proteome</keyword>
<comment type="caution">
    <text evidence="1">The sequence shown here is derived from an EMBL/GenBank/DDBJ whole genome shotgun (WGS) entry which is preliminary data.</text>
</comment>
<name>A0A562QG76_9PSED</name>
<proteinExistence type="predicted"/>
<dbReference type="AlphaFoldDB" id="A0A562QG76"/>
<dbReference type="RefSeq" id="WP_145140643.1">
    <property type="nucleotide sequence ID" value="NZ_VLKY01000004.1"/>
</dbReference>
<accession>A0A562QG76</accession>
<organism evidence="1 2">
    <name type="scientific">Pseudomonas duriflava</name>
    <dbReference type="NCBI Taxonomy" id="459528"/>
    <lineage>
        <taxon>Bacteria</taxon>
        <taxon>Pseudomonadati</taxon>
        <taxon>Pseudomonadota</taxon>
        <taxon>Gammaproteobacteria</taxon>
        <taxon>Pseudomonadales</taxon>
        <taxon>Pseudomonadaceae</taxon>
        <taxon>Pseudomonas</taxon>
    </lineage>
</organism>
<evidence type="ECO:0000313" key="2">
    <source>
        <dbReference type="Proteomes" id="UP000316905"/>
    </source>
</evidence>
<reference evidence="1 2" key="1">
    <citation type="journal article" date="2015" name="Stand. Genomic Sci.">
        <title>Genomic Encyclopedia of Bacterial and Archaeal Type Strains, Phase III: the genomes of soil and plant-associated and newly described type strains.</title>
        <authorList>
            <person name="Whitman W.B."/>
            <person name="Woyke T."/>
            <person name="Klenk H.P."/>
            <person name="Zhou Y."/>
            <person name="Lilburn T.G."/>
            <person name="Beck B.J."/>
            <person name="De Vos P."/>
            <person name="Vandamme P."/>
            <person name="Eisen J.A."/>
            <person name="Garrity G."/>
            <person name="Hugenholtz P."/>
            <person name="Kyrpides N.C."/>
        </authorList>
    </citation>
    <scope>NUCLEOTIDE SEQUENCE [LARGE SCALE GENOMIC DNA]</scope>
    <source>
        <strain evidence="1 2">CGMCC 1.6858</strain>
    </source>
</reference>
<protein>
    <submittedName>
        <fullName evidence="1">Uncharacterized protein</fullName>
    </submittedName>
</protein>
<sequence length="186" mass="20643">MRIGCLAWGSLLWKPGPLPLASSWMNDGPLLPVELCRECDGGELAVALCDSAPESPTYWALLAVDDLDTARELLRQREGISPQRPEFVGSIPARENAGPYDEKIRAWADEKQLDAVVWTALPPKSRSTEGRLPTPDEAVAYLAALHGDTQAHARDYVRQLPLELRTPYRSVIEQRLGWLPTEEAAF</sequence>
<dbReference type="Proteomes" id="UP000316905">
    <property type="component" value="Unassembled WGS sequence"/>
</dbReference>
<dbReference type="OrthoDB" id="262743at2"/>
<gene>
    <name evidence="1" type="ORF">IQ22_01662</name>
</gene>
<evidence type="ECO:0000313" key="1">
    <source>
        <dbReference type="EMBL" id="TWI55729.1"/>
    </source>
</evidence>